<evidence type="ECO:0000256" key="4">
    <source>
        <dbReference type="ARBA" id="ARBA00022989"/>
    </source>
</evidence>
<dbReference type="GO" id="GO:0005886">
    <property type="term" value="C:plasma membrane"/>
    <property type="evidence" value="ECO:0007669"/>
    <property type="project" value="UniProtKB-SubCell"/>
</dbReference>
<keyword evidence="5 6" id="KW-0472">Membrane</keyword>
<feature type="transmembrane region" description="Helical" evidence="6">
    <location>
        <begin position="192"/>
        <end position="210"/>
    </location>
</feature>
<dbReference type="Gene3D" id="1.20.1250.20">
    <property type="entry name" value="MFS general substrate transporter like domains"/>
    <property type="match status" value="1"/>
</dbReference>
<organism evidence="7">
    <name type="scientific">freshwater metagenome</name>
    <dbReference type="NCBI Taxonomy" id="449393"/>
    <lineage>
        <taxon>unclassified sequences</taxon>
        <taxon>metagenomes</taxon>
        <taxon>ecological metagenomes</taxon>
    </lineage>
</organism>
<dbReference type="InterPro" id="IPR011701">
    <property type="entry name" value="MFS"/>
</dbReference>
<dbReference type="InterPro" id="IPR036259">
    <property type="entry name" value="MFS_trans_sf"/>
</dbReference>
<feature type="transmembrane region" description="Helical" evidence="6">
    <location>
        <begin position="344"/>
        <end position="362"/>
    </location>
</feature>
<feature type="transmembrane region" description="Helical" evidence="6">
    <location>
        <begin position="124"/>
        <end position="142"/>
    </location>
</feature>
<evidence type="ECO:0000256" key="5">
    <source>
        <dbReference type="ARBA" id="ARBA00023136"/>
    </source>
</evidence>
<dbReference type="EMBL" id="CAEZTS010000018">
    <property type="protein sequence ID" value="CAB4570416.1"/>
    <property type="molecule type" value="Genomic_DNA"/>
</dbReference>
<dbReference type="PANTHER" id="PTHR23513">
    <property type="entry name" value="INTEGRAL MEMBRANE EFFLUX PROTEIN-RELATED"/>
    <property type="match status" value="1"/>
</dbReference>
<feature type="transmembrane region" description="Helical" evidence="6">
    <location>
        <begin position="288"/>
        <end position="308"/>
    </location>
</feature>
<dbReference type="Pfam" id="PF07690">
    <property type="entry name" value="MFS_1"/>
    <property type="match status" value="1"/>
</dbReference>
<name>A0A6J6E3M4_9ZZZZ</name>
<dbReference type="AlphaFoldDB" id="A0A6J6E3M4"/>
<dbReference type="GO" id="GO:0022857">
    <property type="term" value="F:transmembrane transporter activity"/>
    <property type="evidence" value="ECO:0007669"/>
    <property type="project" value="InterPro"/>
</dbReference>
<proteinExistence type="predicted"/>
<keyword evidence="2" id="KW-1003">Cell membrane</keyword>
<evidence type="ECO:0000256" key="2">
    <source>
        <dbReference type="ARBA" id="ARBA00022475"/>
    </source>
</evidence>
<keyword evidence="3 6" id="KW-0812">Transmembrane</keyword>
<evidence type="ECO:0000313" key="7">
    <source>
        <dbReference type="EMBL" id="CAB4570416.1"/>
    </source>
</evidence>
<feature type="transmembrane region" description="Helical" evidence="6">
    <location>
        <begin position="320"/>
        <end position="338"/>
    </location>
</feature>
<evidence type="ECO:0000256" key="1">
    <source>
        <dbReference type="ARBA" id="ARBA00004651"/>
    </source>
</evidence>
<dbReference type="SUPFAM" id="SSF103473">
    <property type="entry name" value="MFS general substrate transporter"/>
    <property type="match status" value="1"/>
</dbReference>
<keyword evidence="4 6" id="KW-1133">Transmembrane helix</keyword>
<gene>
    <name evidence="7" type="ORF">UFOPK1722_00340</name>
</gene>
<dbReference type="PANTHER" id="PTHR23513:SF18">
    <property type="entry name" value="INTEGRAL MEMBRANE PROTEIN"/>
    <property type="match status" value="1"/>
</dbReference>
<comment type="subcellular location">
    <subcellularLocation>
        <location evidence="1">Cell membrane</location>
        <topology evidence="1">Multi-pass membrane protein</topology>
    </subcellularLocation>
</comment>
<sequence length="449" mass="48166">MNDAAPSSLPGRGRGGEYVAPRHQHRFVPSPFTRLVRVHALMAAGEASMAVALADSLFLSITPGEARGRVLLFLAVSFAPFLVLGRFIGPVIDRMPGGRRLLIVLIAALRAVVMLLMVSQLDSLLLFPLAFLAMVLNKTYGVSKSAVLPSLLRGDKDLVQSNARLGVTAGVVGFLAAIPAGLLSAASPKASLVFGALVFVLATLNAMKLPRQSVTTGETQQLEIEELRQPNVLIAVSAMSLVRASVGFTFFHLAFFFADHPRVERLDLAPNGMWYEVRYHFGPQFGTMWFGLAVSLAAIGSLLGNLSAKPLRRVGHIEHLLIAALFLIGGAGLLTALLPTTITALLLMAIVNYAAAIGSMSFESIVQRDAPDANRGRALANYYTKFQLMWVLAGIIPVLLKLPGVVGFAVVSTIGFSGGLVYWLSNRQVSKGLEPSSVVAQLRQRFSRR</sequence>
<reference evidence="7" key="1">
    <citation type="submission" date="2020-05" db="EMBL/GenBank/DDBJ databases">
        <authorList>
            <person name="Chiriac C."/>
            <person name="Salcher M."/>
            <person name="Ghai R."/>
            <person name="Kavagutti S V."/>
        </authorList>
    </citation>
    <scope>NUCLEOTIDE SEQUENCE</scope>
</reference>
<evidence type="ECO:0000256" key="3">
    <source>
        <dbReference type="ARBA" id="ARBA00022692"/>
    </source>
</evidence>
<accession>A0A6J6E3M4</accession>
<feature type="transmembrane region" description="Helical" evidence="6">
    <location>
        <begin position="231"/>
        <end position="258"/>
    </location>
</feature>
<feature type="transmembrane region" description="Helical" evidence="6">
    <location>
        <begin position="382"/>
        <end position="400"/>
    </location>
</feature>
<feature type="transmembrane region" description="Helical" evidence="6">
    <location>
        <begin position="163"/>
        <end position="186"/>
    </location>
</feature>
<feature type="transmembrane region" description="Helical" evidence="6">
    <location>
        <begin position="70"/>
        <end position="89"/>
    </location>
</feature>
<protein>
    <submittedName>
        <fullName evidence="7">Unannotated protein</fullName>
    </submittedName>
</protein>
<feature type="transmembrane region" description="Helical" evidence="6">
    <location>
        <begin position="101"/>
        <end position="118"/>
    </location>
</feature>
<evidence type="ECO:0000256" key="6">
    <source>
        <dbReference type="SAM" id="Phobius"/>
    </source>
</evidence>
<feature type="transmembrane region" description="Helical" evidence="6">
    <location>
        <begin position="406"/>
        <end position="424"/>
    </location>
</feature>